<accession>U6G7X4</accession>
<evidence type="ECO:0000256" key="1">
    <source>
        <dbReference type="SAM" id="MobiDB-lite"/>
    </source>
</evidence>
<dbReference type="AlphaFoldDB" id="U6G7X4"/>
<dbReference type="OrthoDB" id="10623548at2759"/>
<keyword evidence="3" id="KW-1185">Reference proteome</keyword>
<evidence type="ECO:0000313" key="3">
    <source>
        <dbReference type="Proteomes" id="UP000018201"/>
    </source>
</evidence>
<gene>
    <name evidence="2" type="ORF">EPH_0003220</name>
</gene>
<feature type="region of interest" description="Disordered" evidence="1">
    <location>
        <begin position="97"/>
        <end position="128"/>
    </location>
</feature>
<proteinExistence type="predicted"/>
<organism evidence="2 3">
    <name type="scientific">Eimeria praecox</name>
    <dbReference type="NCBI Taxonomy" id="51316"/>
    <lineage>
        <taxon>Eukaryota</taxon>
        <taxon>Sar</taxon>
        <taxon>Alveolata</taxon>
        <taxon>Apicomplexa</taxon>
        <taxon>Conoidasida</taxon>
        <taxon>Coccidia</taxon>
        <taxon>Eucoccidiorida</taxon>
        <taxon>Eimeriorina</taxon>
        <taxon>Eimeriidae</taxon>
        <taxon>Eimeria</taxon>
    </lineage>
</organism>
<reference evidence="2" key="2">
    <citation type="submission" date="2013-10" db="EMBL/GenBank/DDBJ databases">
        <authorList>
            <person name="Aslett M."/>
        </authorList>
    </citation>
    <scope>NUCLEOTIDE SEQUENCE [LARGE SCALE GENOMIC DNA]</scope>
    <source>
        <strain evidence="2">Houghton</strain>
    </source>
</reference>
<sequence length="203" mass="22258">MLQTSKPLRGCTARWLDFIADFPDLTITYLQGSRNTVVDALSRFPCHSSSHPPPLPSPSPPLLSGSSAPLLLAPAYPDPAHHTRRRQVNYRQLAGILRRTPRTRPQSPPSLSQANESPPDATEPSANFPVESADSAALDWLAAYAKCPVFRVPYNTAVQAAGATVQAEFRNRLLAFRFVTPLHARLMAYMSSAVSRVPYTHSI</sequence>
<protein>
    <submittedName>
        <fullName evidence="2">Uncharacterized protein</fullName>
    </submittedName>
</protein>
<evidence type="ECO:0000313" key="2">
    <source>
        <dbReference type="EMBL" id="CDI74709.1"/>
    </source>
</evidence>
<dbReference type="EMBL" id="HG690503">
    <property type="protein sequence ID" value="CDI74709.1"/>
    <property type="molecule type" value="Genomic_DNA"/>
</dbReference>
<feature type="compositionally biased region" description="Low complexity" evidence="1">
    <location>
        <begin position="103"/>
        <end position="113"/>
    </location>
</feature>
<dbReference type="Proteomes" id="UP000018201">
    <property type="component" value="Unassembled WGS sequence"/>
</dbReference>
<reference evidence="2" key="1">
    <citation type="submission" date="2013-10" db="EMBL/GenBank/DDBJ databases">
        <title>Genomic analysis of the causative agents of coccidiosis in chickens.</title>
        <authorList>
            <person name="Reid A.J."/>
            <person name="Blake D."/>
            <person name="Billington K."/>
            <person name="Browne H."/>
            <person name="Dunn M."/>
            <person name="Hung S."/>
            <person name="Kawahara F."/>
            <person name="Miranda-Saavedra D."/>
            <person name="Mourier T."/>
            <person name="Nagra H."/>
            <person name="Otto T.D."/>
            <person name="Rawlings N."/>
            <person name="Sanchez A."/>
            <person name="Sanders M."/>
            <person name="Subramaniam C."/>
            <person name="Tay Y."/>
            <person name="Dear P."/>
            <person name="Doerig C."/>
            <person name="Gruber A."/>
            <person name="Parkinson J."/>
            <person name="Shirley M."/>
            <person name="Wan K.L."/>
            <person name="Berriman M."/>
            <person name="Tomley F."/>
            <person name="Pain A."/>
        </authorList>
    </citation>
    <scope>NUCLEOTIDE SEQUENCE [LARGE SCALE GENOMIC DNA]</scope>
    <source>
        <strain evidence="2">Houghton</strain>
    </source>
</reference>
<name>U6G7X4_9EIME</name>
<dbReference type="VEuPathDB" id="ToxoDB:EPH_0003220"/>